<dbReference type="InterPro" id="IPR036163">
    <property type="entry name" value="HMA_dom_sf"/>
</dbReference>
<dbReference type="Pfam" id="PF00403">
    <property type="entry name" value="HMA"/>
    <property type="match status" value="1"/>
</dbReference>
<dbReference type="EMBL" id="CP015772">
    <property type="protein sequence ID" value="ANH84046.1"/>
    <property type="molecule type" value="Genomic_DNA"/>
</dbReference>
<dbReference type="InterPro" id="IPR006121">
    <property type="entry name" value="HMA_dom"/>
</dbReference>
<evidence type="ECO:0000313" key="3">
    <source>
        <dbReference type="Proteomes" id="UP000077667"/>
    </source>
</evidence>
<organism evidence="2 3">
    <name type="scientific">Niabella ginsenosidivorans</name>
    <dbReference type="NCBI Taxonomy" id="1176587"/>
    <lineage>
        <taxon>Bacteria</taxon>
        <taxon>Pseudomonadati</taxon>
        <taxon>Bacteroidota</taxon>
        <taxon>Chitinophagia</taxon>
        <taxon>Chitinophagales</taxon>
        <taxon>Chitinophagaceae</taxon>
        <taxon>Niabella</taxon>
    </lineage>
</organism>
<name>A0A1A9I8U8_9BACT</name>
<dbReference type="STRING" id="1176587.A8C56_18175"/>
<dbReference type="GO" id="GO:0046872">
    <property type="term" value="F:metal ion binding"/>
    <property type="evidence" value="ECO:0007669"/>
    <property type="project" value="InterPro"/>
</dbReference>
<dbReference type="OrthoDB" id="677920at2"/>
<feature type="domain" description="HMA" evidence="1">
    <location>
        <begin position="1"/>
        <end position="67"/>
    </location>
</feature>
<accession>A0A1A9I8U8</accession>
<proteinExistence type="predicted"/>
<sequence length="73" mass="8172">MDTLRFKTNLKCDGCVSKITPALDELKEVHNWSVDLKDPDRILTLSGEALDEKAIEQALQQNGYRAEKIRAGA</sequence>
<protein>
    <recommendedName>
        <fullName evidence="1">HMA domain-containing protein</fullName>
    </recommendedName>
</protein>
<keyword evidence="3" id="KW-1185">Reference proteome</keyword>
<dbReference type="Gene3D" id="3.30.70.100">
    <property type="match status" value="1"/>
</dbReference>
<dbReference type="Proteomes" id="UP000077667">
    <property type="component" value="Chromosome"/>
</dbReference>
<dbReference type="CDD" id="cd00371">
    <property type="entry name" value="HMA"/>
    <property type="match status" value="1"/>
</dbReference>
<dbReference type="KEGG" id="nia:A8C56_18175"/>
<evidence type="ECO:0000313" key="2">
    <source>
        <dbReference type="EMBL" id="ANH84046.1"/>
    </source>
</evidence>
<reference evidence="2 3" key="1">
    <citation type="submission" date="2016-05" db="EMBL/GenBank/DDBJ databases">
        <title>Niabella ginsenosidivorans BS26 whole genome sequencing.</title>
        <authorList>
            <person name="Im W.T."/>
            <person name="Siddiqi M.Z."/>
        </authorList>
    </citation>
    <scope>NUCLEOTIDE SEQUENCE [LARGE SCALE GENOMIC DNA]</scope>
    <source>
        <strain evidence="2 3">BS26</strain>
    </source>
</reference>
<dbReference type="RefSeq" id="WP_067762247.1">
    <property type="nucleotide sequence ID" value="NZ_CP015772.1"/>
</dbReference>
<dbReference type="PROSITE" id="PS50846">
    <property type="entry name" value="HMA_2"/>
    <property type="match status" value="1"/>
</dbReference>
<dbReference type="SUPFAM" id="SSF55008">
    <property type="entry name" value="HMA, heavy metal-associated domain"/>
    <property type="match status" value="1"/>
</dbReference>
<gene>
    <name evidence="2" type="ORF">A8C56_18175</name>
</gene>
<evidence type="ECO:0000259" key="1">
    <source>
        <dbReference type="PROSITE" id="PS50846"/>
    </source>
</evidence>
<dbReference type="AlphaFoldDB" id="A0A1A9I8U8"/>